<evidence type="ECO:0000256" key="3">
    <source>
        <dbReference type="ARBA" id="ARBA00022692"/>
    </source>
</evidence>
<dbReference type="AlphaFoldDB" id="A0A1X0DGR9"/>
<evidence type="ECO:0000256" key="1">
    <source>
        <dbReference type="ARBA" id="ARBA00004127"/>
    </source>
</evidence>
<dbReference type="RefSeq" id="WP_083030354.1">
    <property type="nucleotide sequence ID" value="NZ_AP022618.1"/>
</dbReference>
<dbReference type="GO" id="GO:0012505">
    <property type="term" value="C:endomembrane system"/>
    <property type="evidence" value="ECO:0007669"/>
    <property type="project" value="UniProtKB-SubCell"/>
</dbReference>
<evidence type="ECO:0000256" key="4">
    <source>
        <dbReference type="ARBA" id="ARBA00022989"/>
    </source>
</evidence>
<dbReference type="InterPro" id="IPR050495">
    <property type="entry name" value="ATG22/LtaA_families"/>
</dbReference>
<gene>
    <name evidence="6" type="ORF">BST26_08645</name>
</gene>
<dbReference type="Gene3D" id="1.20.1250.20">
    <property type="entry name" value="MFS general substrate transporter like domains"/>
    <property type="match status" value="1"/>
</dbReference>
<evidence type="ECO:0000256" key="2">
    <source>
        <dbReference type="ARBA" id="ARBA00022448"/>
    </source>
</evidence>
<dbReference type="EMBL" id="MVHS01000014">
    <property type="protein sequence ID" value="ORA71359.1"/>
    <property type="molecule type" value="Genomic_DNA"/>
</dbReference>
<keyword evidence="3" id="KW-0812">Transmembrane</keyword>
<keyword evidence="4" id="KW-1133">Transmembrane helix</keyword>
<evidence type="ECO:0000313" key="7">
    <source>
        <dbReference type="Proteomes" id="UP000192801"/>
    </source>
</evidence>
<dbReference type="InterPro" id="IPR024671">
    <property type="entry name" value="Atg22-like"/>
</dbReference>
<evidence type="ECO:0000313" key="6">
    <source>
        <dbReference type="EMBL" id="ORA71359.1"/>
    </source>
</evidence>
<keyword evidence="5" id="KW-0472">Membrane</keyword>
<accession>A0A1X0DGR9</accession>
<dbReference type="SUPFAM" id="SSF103473">
    <property type="entry name" value="MFS general substrate transporter"/>
    <property type="match status" value="1"/>
</dbReference>
<dbReference type="InterPro" id="IPR036259">
    <property type="entry name" value="MFS_trans_sf"/>
</dbReference>
<dbReference type="STRING" id="444597.BST26_08645"/>
<protein>
    <submittedName>
        <fullName evidence="6">Uncharacterized protein</fullName>
    </submittedName>
</protein>
<keyword evidence="7" id="KW-1185">Reference proteome</keyword>
<dbReference type="OrthoDB" id="9768783at2"/>
<reference evidence="6 7" key="1">
    <citation type="submission" date="2016-12" db="EMBL/GenBank/DDBJ databases">
        <title>The new phylogeny of genus Mycobacterium.</title>
        <authorList>
            <person name="Tortoli E."/>
            <person name="Trovato A."/>
            <person name="Cirillo D.M."/>
        </authorList>
    </citation>
    <scope>NUCLEOTIDE SEQUENCE [LARGE SCALE GENOMIC DNA]</scope>
    <source>
        <strain evidence="6 7">DSM 45130</strain>
    </source>
</reference>
<name>A0A1X0DGR9_9MYCO</name>
<comment type="caution">
    <text evidence="6">The sequence shown here is derived from an EMBL/GenBank/DDBJ whole genome shotgun (WGS) entry which is preliminary data.</text>
</comment>
<comment type="subcellular location">
    <subcellularLocation>
        <location evidence="1">Endomembrane system</location>
        <topology evidence="1">Multi-pass membrane protein</topology>
    </subcellularLocation>
</comment>
<dbReference type="Proteomes" id="UP000192801">
    <property type="component" value="Unassembled WGS sequence"/>
</dbReference>
<dbReference type="Pfam" id="PF11700">
    <property type="entry name" value="ATG22"/>
    <property type="match status" value="1"/>
</dbReference>
<proteinExistence type="predicted"/>
<dbReference type="PANTHER" id="PTHR23519:SF1">
    <property type="entry name" value="AUTOPHAGY-RELATED PROTEIN 22"/>
    <property type="match status" value="1"/>
</dbReference>
<evidence type="ECO:0000256" key="5">
    <source>
        <dbReference type="ARBA" id="ARBA00023136"/>
    </source>
</evidence>
<dbReference type="PANTHER" id="PTHR23519">
    <property type="entry name" value="AUTOPHAGY-RELATED PROTEIN 22"/>
    <property type="match status" value="1"/>
</dbReference>
<sequence>MTRPARVPGARRRDVLAWALWDCGSTGMNAIVVTFVFSVYLTNTVGLDAGPGVIPESALGVALTIAGITVAVLAPALGELVQAPTRRRAALTVLTVLAVTLTATMSMVRADPSYLFPGLALLAATAAAGDLASVPYNAMLRQLSTPATAGRISGLGWAAGYLGSVVLLALIYTGFVRGDGSTRGALDIPLADGANVRAAMLAAAAWFAVFGTALLVRAGHIMRAAPVAVPDAEPGGLAGAYRRVWVDLRAEWRRDPNLVRFLAASAIFRDGLVGVFTFGAVVGVTAYGVSAGNILLFGVAASVVAALGALAGGIADDRVGAKPVIVVSLCAMVLLTAALLSVSGPAAFWGLGLALCLFIGPTQSASRTMLLRMTGEGREGVVFGLYTMTGRAVAFLAPWMFALFVDAFDSVRAGLGGVAVVLAAGLAAMLTVRSPAPRTVS</sequence>
<organism evidence="6 7">
    <name type="scientific">Mycolicibacterium insubricum</name>
    <dbReference type="NCBI Taxonomy" id="444597"/>
    <lineage>
        <taxon>Bacteria</taxon>
        <taxon>Bacillati</taxon>
        <taxon>Actinomycetota</taxon>
        <taxon>Actinomycetes</taxon>
        <taxon>Mycobacteriales</taxon>
        <taxon>Mycobacteriaceae</taxon>
        <taxon>Mycolicibacterium</taxon>
    </lineage>
</organism>
<keyword evidence="2" id="KW-0813">Transport</keyword>